<sequence>MKRFITLIAAMLAFMPAAFASQGELVVTPQPALVTSSITLNYDPLPQQQWMASQDVYLYVCLEMDGNGEWVKEKAEWSLCNKPEYKWIKNADGSLSYTINNLQTYFKLNAEEMGRVTGMFVILKNDKFQTTDKYVRLSQGHVSDLPKFNGTVRFSVKVPAGTRQVYVAGTFGKEGDPLYWEHAAPELQLKKVDATHFEGVIENVPANLEYLYVWGPRIDQTEFRMGHRPLGGRSSVHDIVEYWGDMTLSVNVPKGTTEVYVSGSFNNWGFSQMMDAGNNNWIYHVPPTALGGSETVEYKYYFNNAKDAGEQGENRKVQFEGFSTQYDDVKSWK</sequence>
<evidence type="ECO:0000313" key="2">
    <source>
        <dbReference type="EMBL" id="MBO8446993.1"/>
    </source>
</evidence>
<accession>A0A9D9EHC6</accession>
<organism evidence="2 3">
    <name type="scientific">Candidatus Enterocola intestinipullorum</name>
    <dbReference type="NCBI Taxonomy" id="2840783"/>
    <lineage>
        <taxon>Bacteria</taxon>
        <taxon>Pseudomonadati</taxon>
        <taxon>Bacteroidota</taxon>
        <taxon>Bacteroidia</taxon>
        <taxon>Bacteroidales</taxon>
        <taxon>Candidatus Enterocola</taxon>
    </lineage>
</organism>
<protein>
    <recommendedName>
        <fullName evidence="4">Glycoside hydrolase family 13 N-terminal domain-containing protein</fullName>
    </recommendedName>
</protein>
<dbReference type="AlphaFoldDB" id="A0A9D9EHC6"/>
<dbReference type="Gene3D" id="2.60.40.10">
    <property type="entry name" value="Immunoglobulins"/>
    <property type="match status" value="1"/>
</dbReference>
<evidence type="ECO:0008006" key="4">
    <source>
        <dbReference type="Google" id="ProtNLM"/>
    </source>
</evidence>
<feature type="signal peptide" evidence="1">
    <location>
        <begin position="1"/>
        <end position="20"/>
    </location>
</feature>
<dbReference type="Proteomes" id="UP000823637">
    <property type="component" value="Unassembled WGS sequence"/>
</dbReference>
<dbReference type="EMBL" id="JADIMR010000069">
    <property type="protein sequence ID" value="MBO8446993.1"/>
    <property type="molecule type" value="Genomic_DNA"/>
</dbReference>
<dbReference type="InterPro" id="IPR013783">
    <property type="entry name" value="Ig-like_fold"/>
</dbReference>
<comment type="caution">
    <text evidence="2">The sequence shown here is derived from an EMBL/GenBank/DDBJ whole genome shotgun (WGS) entry which is preliminary data.</text>
</comment>
<evidence type="ECO:0000313" key="3">
    <source>
        <dbReference type="Proteomes" id="UP000823637"/>
    </source>
</evidence>
<evidence type="ECO:0000256" key="1">
    <source>
        <dbReference type="SAM" id="SignalP"/>
    </source>
</evidence>
<feature type="chain" id="PRO_5038461438" description="Glycoside hydrolase family 13 N-terminal domain-containing protein" evidence="1">
    <location>
        <begin position="21"/>
        <end position="333"/>
    </location>
</feature>
<reference evidence="2" key="2">
    <citation type="journal article" date="2021" name="PeerJ">
        <title>Extensive microbial diversity within the chicken gut microbiome revealed by metagenomics and culture.</title>
        <authorList>
            <person name="Gilroy R."/>
            <person name="Ravi A."/>
            <person name="Getino M."/>
            <person name="Pursley I."/>
            <person name="Horton D.L."/>
            <person name="Alikhan N.F."/>
            <person name="Baker D."/>
            <person name="Gharbi K."/>
            <person name="Hall N."/>
            <person name="Watson M."/>
            <person name="Adriaenssens E.M."/>
            <person name="Foster-Nyarko E."/>
            <person name="Jarju S."/>
            <person name="Secka A."/>
            <person name="Antonio M."/>
            <person name="Oren A."/>
            <person name="Chaudhuri R.R."/>
            <person name="La Ragione R."/>
            <person name="Hildebrand F."/>
            <person name="Pallen M.J."/>
        </authorList>
    </citation>
    <scope>NUCLEOTIDE SEQUENCE</scope>
    <source>
        <strain evidence="2">D3-1215</strain>
    </source>
</reference>
<proteinExistence type="predicted"/>
<gene>
    <name evidence="2" type="ORF">IAC32_04515</name>
</gene>
<dbReference type="SUPFAM" id="SSF81296">
    <property type="entry name" value="E set domains"/>
    <property type="match status" value="1"/>
</dbReference>
<name>A0A9D9EHC6_9BACT</name>
<reference evidence="2" key="1">
    <citation type="submission" date="2020-10" db="EMBL/GenBank/DDBJ databases">
        <authorList>
            <person name="Gilroy R."/>
        </authorList>
    </citation>
    <scope>NUCLEOTIDE SEQUENCE</scope>
    <source>
        <strain evidence="2">D3-1215</strain>
    </source>
</reference>
<keyword evidence="1" id="KW-0732">Signal</keyword>
<dbReference type="InterPro" id="IPR014756">
    <property type="entry name" value="Ig_E-set"/>
</dbReference>